<evidence type="ECO:0000256" key="1">
    <source>
        <dbReference type="SAM" id="MobiDB-lite"/>
    </source>
</evidence>
<protein>
    <submittedName>
        <fullName evidence="2">Uncharacterized protein</fullName>
    </submittedName>
</protein>
<sequence>MIANARWYHRNIDIRNALNVPSLQQFIQKLAKIFYGKLPDINNPEITKIPVYDHNDKQNRTGSCSAPATIPQDPDGLPPTHPLPPTTAADHLTPRTEIIQHHQRAIARD</sequence>
<proteinExistence type="predicted"/>
<feature type="region of interest" description="Disordered" evidence="1">
    <location>
        <begin position="54"/>
        <end position="92"/>
    </location>
</feature>
<gene>
    <name evidence="2" type="ORF">AVEN_22032_1</name>
</gene>
<comment type="caution">
    <text evidence="2">The sequence shown here is derived from an EMBL/GenBank/DDBJ whole genome shotgun (WGS) entry which is preliminary data.</text>
</comment>
<dbReference type="OrthoDB" id="7989680at2759"/>
<organism evidence="2 3">
    <name type="scientific">Araneus ventricosus</name>
    <name type="common">Orbweaver spider</name>
    <name type="synonym">Epeira ventricosa</name>
    <dbReference type="NCBI Taxonomy" id="182803"/>
    <lineage>
        <taxon>Eukaryota</taxon>
        <taxon>Metazoa</taxon>
        <taxon>Ecdysozoa</taxon>
        <taxon>Arthropoda</taxon>
        <taxon>Chelicerata</taxon>
        <taxon>Arachnida</taxon>
        <taxon>Araneae</taxon>
        <taxon>Araneomorphae</taxon>
        <taxon>Entelegynae</taxon>
        <taxon>Araneoidea</taxon>
        <taxon>Araneidae</taxon>
        <taxon>Araneus</taxon>
    </lineage>
</organism>
<dbReference type="EMBL" id="BGPR01009990">
    <property type="protein sequence ID" value="GBN43597.1"/>
    <property type="molecule type" value="Genomic_DNA"/>
</dbReference>
<evidence type="ECO:0000313" key="3">
    <source>
        <dbReference type="Proteomes" id="UP000499080"/>
    </source>
</evidence>
<dbReference type="Proteomes" id="UP000499080">
    <property type="component" value="Unassembled WGS sequence"/>
</dbReference>
<name>A0A4Y2NZX4_ARAVE</name>
<feature type="compositionally biased region" description="Pro residues" evidence="1">
    <location>
        <begin position="76"/>
        <end position="85"/>
    </location>
</feature>
<accession>A0A4Y2NZX4</accession>
<evidence type="ECO:0000313" key="2">
    <source>
        <dbReference type="EMBL" id="GBN43597.1"/>
    </source>
</evidence>
<keyword evidence="3" id="KW-1185">Reference proteome</keyword>
<dbReference type="AlphaFoldDB" id="A0A4Y2NZX4"/>
<reference evidence="2 3" key="1">
    <citation type="journal article" date="2019" name="Sci. Rep.">
        <title>Orb-weaving spider Araneus ventricosus genome elucidates the spidroin gene catalogue.</title>
        <authorList>
            <person name="Kono N."/>
            <person name="Nakamura H."/>
            <person name="Ohtoshi R."/>
            <person name="Moran D.A.P."/>
            <person name="Shinohara A."/>
            <person name="Yoshida Y."/>
            <person name="Fujiwara M."/>
            <person name="Mori M."/>
            <person name="Tomita M."/>
            <person name="Arakawa K."/>
        </authorList>
    </citation>
    <scope>NUCLEOTIDE SEQUENCE [LARGE SCALE GENOMIC DNA]</scope>
</reference>